<feature type="non-terminal residue" evidence="2">
    <location>
        <position position="1"/>
    </location>
</feature>
<gene>
    <name evidence="2" type="ORF">SPARVUS_LOCUS3790442</name>
</gene>
<sequence>ASSVWAPGCDSLWFHSRVPTAHEREALHFVNGPVVFWDLSCVQEDYGEGGRTTSASDRLGNRSGGGSGYLSNSGIRSPKHAREALSFVNGPIVFWDLLSFPEDYGEGGQLPLPIA</sequence>
<proteinExistence type="predicted"/>
<evidence type="ECO:0000256" key="1">
    <source>
        <dbReference type="SAM" id="MobiDB-lite"/>
    </source>
</evidence>
<evidence type="ECO:0000313" key="2">
    <source>
        <dbReference type="EMBL" id="CAI9551779.1"/>
    </source>
</evidence>
<accession>A0ABN9BW90</accession>
<comment type="caution">
    <text evidence="2">The sequence shown here is derived from an EMBL/GenBank/DDBJ whole genome shotgun (WGS) entry which is preliminary data.</text>
</comment>
<feature type="region of interest" description="Disordered" evidence="1">
    <location>
        <begin position="47"/>
        <end position="76"/>
    </location>
</feature>
<dbReference type="Proteomes" id="UP001162483">
    <property type="component" value="Unassembled WGS sequence"/>
</dbReference>
<reference evidence="2" key="1">
    <citation type="submission" date="2023-05" db="EMBL/GenBank/DDBJ databases">
        <authorList>
            <person name="Stuckert A."/>
        </authorList>
    </citation>
    <scope>NUCLEOTIDE SEQUENCE</scope>
</reference>
<keyword evidence="3" id="KW-1185">Reference proteome</keyword>
<evidence type="ECO:0000313" key="3">
    <source>
        <dbReference type="Proteomes" id="UP001162483"/>
    </source>
</evidence>
<organism evidence="2 3">
    <name type="scientific">Staurois parvus</name>
    <dbReference type="NCBI Taxonomy" id="386267"/>
    <lineage>
        <taxon>Eukaryota</taxon>
        <taxon>Metazoa</taxon>
        <taxon>Chordata</taxon>
        <taxon>Craniata</taxon>
        <taxon>Vertebrata</taxon>
        <taxon>Euteleostomi</taxon>
        <taxon>Amphibia</taxon>
        <taxon>Batrachia</taxon>
        <taxon>Anura</taxon>
        <taxon>Neobatrachia</taxon>
        <taxon>Ranoidea</taxon>
        <taxon>Ranidae</taxon>
        <taxon>Staurois</taxon>
    </lineage>
</organism>
<protein>
    <submittedName>
        <fullName evidence="2">Uncharacterized protein</fullName>
    </submittedName>
</protein>
<name>A0ABN9BW90_9NEOB</name>
<dbReference type="EMBL" id="CATNWA010006272">
    <property type="protein sequence ID" value="CAI9551779.1"/>
    <property type="molecule type" value="Genomic_DNA"/>
</dbReference>